<evidence type="ECO:0000256" key="1">
    <source>
        <dbReference type="SAM" id="Phobius"/>
    </source>
</evidence>
<evidence type="ECO:0000313" key="3">
    <source>
        <dbReference type="EMBL" id="MBV2358326.1"/>
    </source>
</evidence>
<dbReference type="Pfam" id="PF12146">
    <property type="entry name" value="Hydrolase_4"/>
    <property type="match status" value="1"/>
</dbReference>
<gene>
    <name evidence="3" type="ORF">KUH32_00935</name>
</gene>
<accession>A0ABS6N2T4</accession>
<keyword evidence="1" id="KW-1133">Transmembrane helix</keyword>
<organism evidence="3 4">
    <name type="scientific">Thalassococcus arenae</name>
    <dbReference type="NCBI Taxonomy" id="2851652"/>
    <lineage>
        <taxon>Bacteria</taxon>
        <taxon>Pseudomonadati</taxon>
        <taxon>Pseudomonadota</taxon>
        <taxon>Alphaproteobacteria</taxon>
        <taxon>Rhodobacterales</taxon>
        <taxon>Roseobacteraceae</taxon>
        <taxon>Thalassococcus</taxon>
    </lineage>
</organism>
<dbReference type="RefSeq" id="WP_217776197.1">
    <property type="nucleotide sequence ID" value="NZ_JAHRWL010000001.1"/>
</dbReference>
<dbReference type="GO" id="GO:0016787">
    <property type="term" value="F:hydrolase activity"/>
    <property type="evidence" value="ECO:0007669"/>
    <property type="project" value="UniProtKB-KW"/>
</dbReference>
<comment type="caution">
    <text evidence="3">The sequence shown here is derived from an EMBL/GenBank/DDBJ whole genome shotgun (WGS) entry which is preliminary data.</text>
</comment>
<keyword evidence="1" id="KW-0472">Membrane</keyword>
<protein>
    <submittedName>
        <fullName evidence="3">Alpha/beta hydrolase</fullName>
    </submittedName>
</protein>
<evidence type="ECO:0000259" key="2">
    <source>
        <dbReference type="Pfam" id="PF12146"/>
    </source>
</evidence>
<feature type="domain" description="Serine aminopeptidase S33" evidence="2">
    <location>
        <begin position="79"/>
        <end position="278"/>
    </location>
</feature>
<feature type="transmembrane region" description="Helical" evidence="1">
    <location>
        <begin position="6"/>
        <end position="23"/>
    </location>
</feature>
<keyword evidence="1" id="KW-0812">Transmembrane</keyword>
<dbReference type="EMBL" id="JAHRWL010000001">
    <property type="protein sequence ID" value="MBV2358326.1"/>
    <property type="molecule type" value="Genomic_DNA"/>
</dbReference>
<proteinExistence type="predicted"/>
<reference evidence="3" key="1">
    <citation type="submission" date="2021-06" db="EMBL/GenBank/DDBJ databases">
        <title>Thalassococcus sp. CAU 1522 isolated from sea sand, Republic of Korea.</title>
        <authorList>
            <person name="Kim W."/>
        </authorList>
    </citation>
    <scope>NUCLEOTIDE SEQUENCE</scope>
    <source>
        <strain evidence="3">CAU 1522</strain>
    </source>
</reference>
<sequence length="324" mass="34074">MILKVLGWAVGLLIVAGGALWLFGPRESVVTSVAFDETRLAGGVGNYLAQAEAGFDDLTEGTQKRVVWAGSPEQRTSLSILYVHGFSASSEEIRPLPDRVAQALGANLVFTRLQGHGRPGAALAEATVEGWMSEMAEALAVARAVGERVVVISTSTGGTLTALALHESMGQGVAGAVFVSPNFRVNDPAAALLTWPAARWWLPKLAGAERVFEPRNAAQGMFWTSAYPTTALLPMGATVKAARALDHGRIAVPALWVFDDADRVVDHAVTREVAAAWGGPSQLHVVKVGPDDDSHAHVIAGDIMSPSMTQALSGTIADWIAALQ</sequence>
<keyword evidence="4" id="KW-1185">Reference proteome</keyword>
<name>A0ABS6N2T4_9RHOB</name>
<evidence type="ECO:0000313" key="4">
    <source>
        <dbReference type="Proteomes" id="UP001166293"/>
    </source>
</evidence>
<dbReference type="InterPro" id="IPR022742">
    <property type="entry name" value="Hydrolase_4"/>
</dbReference>
<dbReference type="Proteomes" id="UP001166293">
    <property type="component" value="Unassembled WGS sequence"/>
</dbReference>
<keyword evidence="3" id="KW-0378">Hydrolase</keyword>